<proteinExistence type="predicted"/>
<dbReference type="RefSeq" id="WP_039315441.1">
    <property type="nucleotide sequence ID" value="NZ_CP006905.1"/>
</dbReference>
<sequence>MESIKKYIQKHSKTIVIIDIILLIFSIGFGNSGILNGIVIFLLFLLLAYMPEEAFEDDEDKSKDENK</sequence>
<dbReference type="EMBL" id="CP006905">
    <property type="protein sequence ID" value="AIY84269.1"/>
    <property type="molecule type" value="Genomic_DNA"/>
</dbReference>
<evidence type="ECO:0000256" key="1">
    <source>
        <dbReference type="SAM" id="Phobius"/>
    </source>
</evidence>
<dbReference type="AlphaFoldDB" id="A0A0A7FXC3"/>
<organism evidence="2 3">
    <name type="scientific">Clostridium baratii str. Sullivan</name>
    <dbReference type="NCBI Taxonomy" id="1415775"/>
    <lineage>
        <taxon>Bacteria</taxon>
        <taxon>Bacillati</taxon>
        <taxon>Bacillota</taxon>
        <taxon>Clostridia</taxon>
        <taxon>Eubacteriales</taxon>
        <taxon>Clostridiaceae</taxon>
        <taxon>Clostridium</taxon>
    </lineage>
</organism>
<name>A0A0A7FXC3_9CLOT</name>
<evidence type="ECO:0000313" key="3">
    <source>
        <dbReference type="Proteomes" id="UP000030635"/>
    </source>
</evidence>
<accession>A0A0A7FXC3</accession>
<feature type="transmembrane region" description="Helical" evidence="1">
    <location>
        <begin position="20"/>
        <end position="49"/>
    </location>
</feature>
<keyword evidence="1" id="KW-0812">Transmembrane</keyword>
<protein>
    <submittedName>
        <fullName evidence="2">Uncharacterized protein</fullName>
    </submittedName>
</protein>
<dbReference type="KEGG" id="cbv:U729_2457"/>
<reference evidence="2 3" key="1">
    <citation type="journal article" date="2015" name="Infect. Genet. Evol.">
        <title>Genomic sequences of six botulinum neurotoxin-producing strains representing three clostridial species illustrate the mobility and diversity of botulinum neurotoxin genes.</title>
        <authorList>
            <person name="Smith T.J."/>
            <person name="Hill K.K."/>
            <person name="Xie G."/>
            <person name="Foley B.T."/>
            <person name="Williamson C.H."/>
            <person name="Foster J.T."/>
            <person name="Johnson S.L."/>
            <person name="Chertkov O."/>
            <person name="Teshima H."/>
            <person name="Gibbons H.S."/>
            <person name="Johnsky L.A."/>
            <person name="Karavis M.A."/>
            <person name="Smith L.A."/>
        </authorList>
    </citation>
    <scope>NUCLEOTIDE SEQUENCE [LARGE SCALE GENOMIC DNA]</scope>
    <source>
        <strain evidence="2">Sullivan</strain>
    </source>
</reference>
<keyword evidence="1" id="KW-0472">Membrane</keyword>
<keyword evidence="3" id="KW-1185">Reference proteome</keyword>
<gene>
    <name evidence="2" type="ORF">U729_2457</name>
</gene>
<dbReference type="HOGENOM" id="CLU_2804762_0_0_9"/>
<evidence type="ECO:0000313" key="2">
    <source>
        <dbReference type="EMBL" id="AIY84269.1"/>
    </source>
</evidence>
<keyword evidence="1" id="KW-1133">Transmembrane helix</keyword>
<dbReference type="Proteomes" id="UP000030635">
    <property type="component" value="Chromosome"/>
</dbReference>